<comment type="subcellular location">
    <subcellularLocation>
        <location evidence="6">Cytoplasm</location>
    </subcellularLocation>
</comment>
<dbReference type="GO" id="GO:0005737">
    <property type="term" value="C:cytoplasm"/>
    <property type="evidence" value="ECO:0007669"/>
    <property type="project" value="UniProtKB-SubCell"/>
</dbReference>
<keyword evidence="2 6" id="KW-0602">Photosynthesis</keyword>
<keyword evidence="3 6" id="KW-0143">Chaperone</keyword>
<evidence type="ECO:0000259" key="9">
    <source>
        <dbReference type="Pfam" id="PF18579"/>
    </source>
</evidence>
<feature type="domain" description="Rubisco accumulation factor 1 alpha-helical" evidence="8">
    <location>
        <begin position="91"/>
        <end position="196"/>
    </location>
</feature>
<dbReference type="AlphaFoldDB" id="A0A1U7GUN0"/>
<dbReference type="Proteomes" id="UP000186391">
    <property type="component" value="Unassembled WGS sequence"/>
</dbReference>
<evidence type="ECO:0000256" key="4">
    <source>
        <dbReference type="ARBA" id="ARBA00023300"/>
    </source>
</evidence>
<comment type="subunit">
    <text evidence="6">Homodimer. Forms an RbcL(8)-Raf1(8) complex. Forms complexes of many stoichiometries with RbcL with and without RbcS. RbcX and Raf1 can bind simultaneously to RbcL.</text>
</comment>
<dbReference type="GO" id="GO:0015979">
    <property type="term" value="P:photosynthesis"/>
    <property type="evidence" value="ECO:0007669"/>
    <property type="project" value="UniProtKB-KW"/>
</dbReference>
<feature type="domain" description="Rubisco accumulation factor 1 helix turn helix" evidence="9">
    <location>
        <begin position="20"/>
        <end position="78"/>
    </location>
</feature>
<evidence type="ECO:0000259" key="7">
    <source>
        <dbReference type="Pfam" id="PF18087"/>
    </source>
</evidence>
<proteinExistence type="inferred from homology"/>
<dbReference type="InterPro" id="IPR041358">
    <property type="entry name" value="Raf1_N"/>
</dbReference>
<comment type="similarity">
    <text evidence="6">Belongs to the RAF family.</text>
</comment>
<dbReference type="RefSeq" id="WP_062249885.1">
    <property type="nucleotide sequence ID" value="NZ_MRCA01000015.1"/>
</dbReference>
<dbReference type="InterPro" id="IPR037494">
    <property type="entry name" value="RAF1"/>
</dbReference>
<evidence type="ECO:0000256" key="5">
    <source>
        <dbReference type="ARBA" id="ARBA00023859"/>
    </source>
</evidence>
<dbReference type="Pfam" id="PF18087">
    <property type="entry name" value="RuBisCo_chap_C"/>
    <property type="match status" value="1"/>
</dbReference>
<keyword evidence="11" id="KW-1185">Reference proteome</keyword>
<dbReference type="InterPro" id="IPR046382">
    <property type="entry name" value="Raf1_cyn"/>
</dbReference>
<dbReference type="OrthoDB" id="420612at2"/>
<evidence type="ECO:0000259" key="8">
    <source>
        <dbReference type="Pfam" id="PF18578"/>
    </source>
</evidence>
<keyword evidence="1 6" id="KW-0963">Cytoplasm</keyword>
<evidence type="ECO:0000256" key="1">
    <source>
        <dbReference type="ARBA" id="ARBA00022490"/>
    </source>
</evidence>
<name>A0A1U7GUN0_9CYAN</name>
<dbReference type="GO" id="GO:0015977">
    <property type="term" value="P:carbon fixation"/>
    <property type="evidence" value="ECO:0007669"/>
    <property type="project" value="UniProtKB-UniRule"/>
</dbReference>
<accession>A0A1U7GUN0</accession>
<dbReference type="Pfam" id="PF18578">
    <property type="entry name" value="Raf1_N"/>
    <property type="match status" value="1"/>
</dbReference>
<feature type="region of interest" description="C-terminal beta-sheet" evidence="6">
    <location>
        <begin position="222"/>
        <end position="348"/>
    </location>
</feature>
<comment type="caution">
    <text evidence="10">The sequence shown here is derived from an EMBL/GenBank/DDBJ whole genome shotgun (WGS) entry which is preliminary data.</text>
</comment>
<sequence length="362" mass="41035">MTDQPPYAQNLNNNDHNDIAQELLIKLRQKQGCWVEWGQACAYLQKAGYSPQAIFEATGFEPVQQNQVIVGAQVYNSIEKAGTSQDVISHYQQRGSDILYELRLLTQEERAAAATLTFQHKIDADEAREIARAIKDFSRFRNPPEGFSHHPGDAVAYQCWKLARQNSDFQTRSRLIAKGLKFAHTQTARQQIEQLLTDFTVVPKKTAPILPYYRPQSAEETPRLVPVVGELPLTPKDLQAVPLVEEMEPFRIVKFAGEQAWVPLPGWQTILGAEDPVVILCNSDRLPSQTKSNPEPVMVVIDRAQREWNSGSYFVVDNSGELDFQWFETAPEVPLLGRVIVIVLPKKILDEELTKDSWQIDE</sequence>
<evidence type="ECO:0000256" key="6">
    <source>
        <dbReference type="HAMAP-Rule" id="MF_00856"/>
    </source>
</evidence>
<dbReference type="HAMAP" id="MF_00856">
    <property type="entry name" value="Raf1"/>
    <property type="match status" value="1"/>
</dbReference>
<feature type="domain" description="Rubisco accumulation factor 1 C-terminal" evidence="7">
    <location>
        <begin position="210"/>
        <end position="347"/>
    </location>
</feature>
<dbReference type="InterPro" id="IPR040781">
    <property type="entry name" value="Raf1_HTH"/>
</dbReference>
<comment type="domain">
    <text evidence="6">Has 3 domains, the N-terminal alpha-helical domain, an extended flexible linker and the C-terminal beta-sheet domain. The 2 C-terminal beta-sheet domains are swapped and pack against each other to form the dimer interface.</text>
</comment>
<dbReference type="GO" id="GO:0110102">
    <property type="term" value="P:ribulose bisphosphate carboxylase complex assembly"/>
    <property type="evidence" value="ECO:0007669"/>
    <property type="project" value="UniProtKB-UniRule"/>
</dbReference>
<evidence type="ECO:0000256" key="2">
    <source>
        <dbReference type="ARBA" id="ARBA00022531"/>
    </source>
</evidence>
<evidence type="ECO:0000256" key="3">
    <source>
        <dbReference type="ARBA" id="ARBA00023186"/>
    </source>
</evidence>
<comment type="caution">
    <text evidence="6">Lacks conserved residue(s) required for the propagation of feature annotation.</text>
</comment>
<evidence type="ECO:0000313" key="11">
    <source>
        <dbReference type="Proteomes" id="UP000186391"/>
    </source>
</evidence>
<protein>
    <recommendedName>
        <fullName evidence="5 6">RuBisCO accumulation factor 1</fullName>
    </recommendedName>
</protein>
<organism evidence="10 11">
    <name type="scientific">Fischerella major NIES-592</name>
    <dbReference type="NCBI Taxonomy" id="210994"/>
    <lineage>
        <taxon>Bacteria</taxon>
        <taxon>Bacillati</taxon>
        <taxon>Cyanobacteriota</taxon>
        <taxon>Cyanophyceae</taxon>
        <taxon>Nostocales</taxon>
        <taxon>Hapalosiphonaceae</taxon>
        <taxon>Fischerella</taxon>
    </lineage>
</organism>
<comment type="function">
    <text evidence="6">A major RuBisCO chaperone. Acts after GroEL-GroES chaperonin to fold and/or assemble the large subunit of RuBisCO (ccbL, rbcL). Cooperates with RbcX in RbcL folding, plays the major role in assembly of dimers into RbcL(8)-Raf1(8) intermediate complexes. RbcS replaces Raf1, leading to holoenzyme formation.</text>
</comment>
<keyword evidence="4 6" id="KW-0120">Carbon dioxide fixation</keyword>
<dbReference type="InterPro" id="IPR040858">
    <property type="entry name" value="Raf1_C"/>
</dbReference>
<dbReference type="PANTHER" id="PTHR35299">
    <property type="entry name" value="RUBISCO ACCUMULATION FACTOR 1"/>
    <property type="match status" value="1"/>
</dbReference>
<evidence type="ECO:0000313" key="10">
    <source>
        <dbReference type="EMBL" id="OKH11789.1"/>
    </source>
</evidence>
<gene>
    <name evidence="6" type="primary">raf1</name>
    <name evidence="10" type="ORF">NIES592_20155</name>
</gene>
<dbReference type="EMBL" id="MRCA01000015">
    <property type="protein sequence ID" value="OKH11789.1"/>
    <property type="molecule type" value="Genomic_DNA"/>
</dbReference>
<dbReference type="Pfam" id="PF18579">
    <property type="entry name" value="Raf1_HTH"/>
    <property type="match status" value="1"/>
</dbReference>
<dbReference type="PANTHER" id="PTHR35299:SF6">
    <property type="entry name" value="RUBISCO ACCUMULATION FACTOR 1"/>
    <property type="match status" value="1"/>
</dbReference>
<reference evidence="10 11" key="1">
    <citation type="submission" date="2016-11" db="EMBL/GenBank/DDBJ databases">
        <title>Draft Genome Sequences of Nine Cyanobacterial Strains from Diverse Habitats.</title>
        <authorList>
            <person name="Zhu T."/>
            <person name="Hou S."/>
            <person name="Lu X."/>
            <person name="Hess W.R."/>
        </authorList>
    </citation>
    <scope>NUCLEOTIDE SEQUENCE [LARGE SCALE GENOMIC DNA]</scope>
    <source>
        <strain evidence="10 11">NIES-592</strain>
    </source>
</reference>